<reference evidence="3" key="1">
    <citation type="submission" date="2015-02" db="EMBL/GenBank/DDBJ databases">
        <title>Genome sequencing for Strongylocentrotus purpuratus.</title>
        <authorList>
            <person name="Murali S."/>
            <person name="Liu Y."/>
            <person name="Vee V."/>
            <person name="English A."/>
            <person name="Wang M."/>
            <person name="Skinner E."/>
            <person name="Han Y."/>
            <person name="Muzny D.M."/>
            <person name="Worley K.C."/>
            <person name="Gibbs R.A."/>
        </authorList>
    </citation>
    <scope>NUCLEOTIDE SEQUENCE</scope>
</reference>
<sequence>MYWQSSNHCSVRRVRTKSSSACCFRVSPLYYSSNILMLFTMRVLVALALCLCFIAPSPVLSFTMPEEKFVENKMADVGEEGTGQNNINSIAKSLIREVFGAAEEREMEAENEAEDEAELSLSKRTTGSTRPQREIRARAQYAARRPPVTTRSKFTFGKRSSPTPVISRPLAEQLLEELQRNAEMSDDWRESDKLALLNDAALYDSLVDSHQVQKDAYSAFSFGKRGMSAFSFGKRAQPSFAFGKRGLMPSFAFGKRPHGGSAFVFGRRDWAPREQDFANAAEESGPYKRGDLAFAFGKREDQ</sequence>
<dbReference type="OMA" id="KSSSACC"/>
<dbReference type="AlphaFoldDB" id="A0A7M7LP33"/>
<evidence type="ECO:0000313" key="2">
    <source>
        <dbReference type="EnsemblMetazoa" id="XP_003724375"/>
    </source>
</evidence>
<dbReference type="RefSeq" id="XP_003724375.1">
    <property type="nucleotide sequence ID" value="XM_003724327.3"/>
</dbReference>
<dbReference type="EnsemblMetazoa" id="XM_003724327">
    <property type="protein sequence ID" value="XP_003724375"/>
    <property type="gene ID" value="LOC763080"/>
</dbReference>
<evidence type="ECO:0000313" key="3">
    <source>
        <dbReference type="Proteomes" id="UP000007110"/>
    </source>
</evidence>
<feature type="compositionally biased region" description="Acidic residues" evidence="1">
    <location>
        <begin position="107"/>
        <end position="118"/>
    </location>
</feature>
<proteinExistence type="predicted"/>
<name>A0A7M7LP33_STRPU</name>
<reference evidence="2" key="2">
    <citation type="submission" date="2021-01" db="UniProtKB">
        <authorList>
            <consortium name="EnsemblMetazoa"/>
        </authorList>
    </citation>
    <scope>IDENTIFICATION</scope>
</reference>
<accession>A0A7M7LP33</accession>
<dbReference type="GeneID" id="763080"/>
<feature type="region of interest" description="Disordered" evidence="1">
    <location>
        <begin position="107"/>
        <end position="133"/>
    </location>
</feature>
<dbReference type="InParanoid" id="A0A7M7LP33"/>
<dbReference type="KEGG" id="spu:763080"/>
<organism evidence="2 3">
    <name type="scientific">Strongylocentrotus purpuratus</name>
    <name type="common">Purple sea urchin</name>
    <dbReference type="NCBI Taxonomy" id="7668"/>
    <lineage>
        <taxon>Eukaryota</taxon>
        <taxon>Metazoa</taxon>
        <taxon>Echinodermata</taxon>
        <taxon>Eleutherozoa</taxon>
        <taxon>Echinozoa</taxon>
        <taxon>Echinoidea</taxon>
        <taxon>Euechinoidea</taxon>
        <taxon>Echinacea</taxon>
        <taxon>Camarodonta</taxon>
        <taxon>Echinidea</taxon>
        <taxon>Strongylocentrotidae</taxon>
        <taxon>Strongylocentrotus</taxon>
    </lineage>
</organism>
<protein>
    <submittedName>
        <fullName evidence="2">Uncharacterized protein</fullName>
    </submittedName>
</protein>
<keyword evidence="3" id="KW-1185">Reference proteome</keyword>
<dbReference type="OrthoDB" id="10370226at2759"/>
<evidence type="ECO:0000256" key="1">
    <source>
        <dbReference type="SAM" id="MobiDB-lite"/>
    </source>
</evidence>
<dbReference type="Proteomes" id="UP000007110">
    <property type="component" value="Unassembled WGS sequence"/>
</dbReference>